<comment type="caution">
    <text evidence="7">The sequence shown here is derived from an EMBL/GenBank/DDBJ whole genome shotgun (WGS) entry which is preliminary data.</text>
</comment>
<evidence type="ECO:0000313" key="7">
    <source>
        <dbReference type="EMBL" id="KAF4464381.1"/>
    </source>
</evidence>
<gene>
    <name evidence="7" type="ORF">FALBO_8788</name>
</gene>
<proteinExistence type="predicted"/>
<evidence type="ECO:0000256" key="1">
    <source>
        <dbReference type="ARBA" id="ARBA00004167"/>
    </source>
</evidence>
<accession>A0A8H4L920</accession>
<feature type="compositionally biased region" description="Polar residues" evidence="5">
    <location>
        <begin position="310"/>
        <end position="322"/>
    </location>
</feature>
<organism evidence="7 8">
    <name type="scientific">Fusarium albosuccineum</name>
    <dbReference type="NCBI Taxonomy" id="1237068"/>
    <lineage>
        <taxon>Eukaryota</taxon>
        <taxon>Fungi</taxon>
        <taxon>Dikarya</taxon>
        <taxon>Ascomycota</taxon>
        <taxon>Pezizomycotina</taxon>
        <taxon>Sordariomycetes</taxon>
        <taxon>Hypocreomycetidae</taxon>
        <taxon>Hypocreales</taxon>
        <taxon>Nectriaceae</taxon>
        <taxon>Fusarium</taxon>
        <taxon>Fusarium decemcellulare species complex</taxon>
    </lineage>
</organism>
<feature type="region of interest" description="Disordered" evidence="5">
    <location>
        <begin position="158"/>
        <end position="202"/>
    </location>
</feature>
<dbReference type="InterPro" id="IPR051694">
    <property type="entry name" value="Immunoregulatory_rcpt-like"/>
</dbReference>
<keyword evidence="4 6" id="KW-0472">Membrane</keyword>
<dbReference type="EMBL" id="JAADYS010001199">
    <property type="protein sequence ID" value="KAF4464381.1"/>
    <property type="molecule type" value="Genomic_DNA"/>
</dbReference>
<evidence type="ECO:0000256" key="3">
    <source>
        <dbReference type="ARBA" id="ARBA00022989"/>
    </source>
</evidence>
<comment type="subcellular location">
    <subcellularLocation>
        <location evidence="1">Membrane</location>
        <topology evidence="1">Single-pass membrane protein</topology>
    </subcellularLocation>
</comment>
<sequence length="346" mass="35427">MSSIVGAFPTDYSPGSTCNAITSETVVGVDFATSCLPDDFDPAPTAFFSPGTACPTGYTAQSSCTRSNDDNDQTTVTCCPERSDLTMWCVADPGTLSGPWESLFCTWSAGDQQTVVLVTTQVSGSESTMAVTMNGGEGINAYGLRMIYEPSDISSTAATTTDASTSEATETDASATDSSTAGATRASDQPAETSSGGSGNTGGLGTGGIVAVAVVIPIVVIAALIGAFFWWRRRKNQRGAAVPTYNMPPELPPQHGMSELHGPQHVAQELHSNSAFVSELPGDVPVGMTPSVSSPGLSAGGYSKPGAVSPATSSAGISNDKTSPMMGYSALDRSDGASPGPRRREF</sequence>
<evidence type="ECO:0000313" key="8">
    <source>
        <dbReference type="Proteomes" id="UP000554235"/>
    </source>
</evidence>
<evidence type="ECO:0000256" key="2">
    <source>
        <dbReference type="ARBA" id="ARBA00022692"/>
    </source>
</evidence>
<feature type="compositionally biased region" description="Low complexity" evidence="5">
    <location>
        <begin position="158"/>
        <end position="188"/>
    </location>
</feature>
<reference evidence="7 8" key="1">
    <citation type="submission" date="2020-01" db="EMBL/GenBank/DDBJ databases">
        <title>Identification and distribution of gene clusters putatively required for synthesis of sphingolipid metabolism inhibitors in phylogenetically diverse species of the filamentous fungus Fusarium.</title>
        <authorList>
            <person name="Kim H.-S."/>
            <person name="Busman M."/>
            <person name="Brown D.W."/>
            <person name="Divon H."/>
            <person name="Uhlig S."/>
            <person name="Proctor R.H."/>
        </authorList>
    </citation>
    <scope>NUCLEOTIDE SEQUENCE [LARGE SCALE GENOMIC DNA]</scope>
    <source>
        <strain evidence="7 8">NRRL 20459</strain>
    </source>
</reference>
<protein>
    <submittedName>
        <fullName evidence="7">Transmembrane alpha-helix domain-containing</fullName>
    </submittedName>
</protein>
<keyword evidence="8" id="KW-1185">Reference proteome</keyword>
<dbReference type="GO" id="GO:0016020">
    <property type="term" value="C:membrane"/>
    <property type="evidence" value="ECO:0007669"/>
    <property type="project" value="UniProtKB-SubCell"/>
</dbReference>
<evidence type="ECO:0000256" key="6">
    <source>
        <dbReference type="SAM" id="Phobius"/>
    </source>
</evidence>
<name>A0A8H4L920_9HYPO</name>
<dbReference type="OrthoDB" id="4770059at2759"/>
<evidence type="ECO:0000256" key="4">
    <source>
        <dbReference type="ARBA" id="ARBA00023136"/>
    </source>
</evidence>
<dbReference type="PANTHER" id="PTHR15549">
    <property type="entry name" value="PAIRED IMMUNOGLOBULIN-LIKE TYPE 2 RECEPTOR"/>
    <property type="match status" value="1"/>
</dbReference>
<keyword evidence="3 6" id="KW-1133">Transmembrane helix</keyword>
<dbReference type="AlphaFoldDB" id="A0A8H4L920"/>
<keyword evidence="2 6" id="KW-0812">Transmembrane</keyword>
<feature type="region of interest" description="Disordered" evidence="5">
    <location>
        <begin position="287"/>
        <end position="346"/>
    </location>
</feature>
<evidence type="ECO:0000256" key="5">
    <source>
        <dbReference type="SAM" id="MobiDB-lite"/>
    </source>
</evidence>
<dbReference type="GO" id="GO:0071944">
    <property type="term" value="C:cell periphery"/>
    <property type="evidence" value="ECO:0007669"/>
    <property type="project" value="UniProtKB-ARBA"/>
</dbReference>
<dbReference type="Proteomes" id="UP000554235">
    <property type="component" value="Unassembled WGS sequence"/>
</dbReference>
<feature type="transmembrane region" description="Helical" evidence="6">
    <location>
        <begin position="208"/>
        <end position="231"/>
    </location>
</feature>